<reference evidence="1" key="1">
    <citation type="submission" date="2023-10" db="EMBL/GenBank/DDBJ databases">
        <authorList>
            <person name="Chen Y."/>
            <person name="Shah S."/>
            <person name="Dougan E. K."/>
            <person name="Thang M."/>
            <person name="Chan C."/>
        </authorList>
    </citation>
    <scope>NUCLEOTIDE SEQUENCE [LARGE SCALE GENOMIC DNA]</scope>
</reference>
<sequence length="192" mass="20334">MGNCGKWGGDTNPNNADKYGESLNLCVYLFVCPRAPLGEGGIGPRAAAAGAVATGDVGGDVLLAGLPWRGPGGSRELDPDHEKSEELHGLEKQGARNRAWSRCPALWTPADCRLVEWTVAERRARSAPRGLRFRLAERVSRAAELPAPSLATGARWWKGFKELVGRNIDEVAAQVGGEVHGGVAAQGVEAET</sequence>
<gene>
    <name evidence="1" type="ORF">PCOR1329_LOCUS46168</name>
</gene>
<organism evidence="1 2">
    <name type="scientific">Prorocentrum cordatum</name>
    <dbReference type="NCBI Taxonomy" id="2364126"/>
    <lineage>
        <taxon>Eukaryota</taxon>
        <taxon>Sar</taxon>
        <taxon>Alveolata</taxon>
        <taxon>Dinophyceae</taxon>
        <taxon>Prorocentrales</taxon>
        <taxon>Prorocentraceae</taxon>
        <taxon>Prorocentrum</taxon>
    </lineage>
</organism>
<comment type="caution">
    <text evidence="1">The sequence shown here is derived from an EMBL/GenBank/DDBJ whole genome shotgun (WGS) entry which is preliminary data.</text>
</comment>
<accession>A0ABN9UA91</accession>
<name>A0ABN9UA91_9DINO</name>
<dbReference type="Proteomes" id="UP001189429">
    <property type="component" value="Unassembled WGS sequence"/>
</dbReference>
<dbReference type="EMBL" id="CAUYUJ010015551">
    <property type="protein sequence ID" value="CAK0855399.1"/>
    <property type="molecule type" value="Genomic_DNA"/>
</dbReference>
<keyword evidence="2" id="KW-1185">Reference proteome</keyword>
<protein>
    <submittedName>
        <fullName evidence="1">Uncharacterized protein</fullName>
    </submittedName>
</protein>
<evidence type="ECO:0000313" key="2">
    <source>
        <dbReference type="Proteomes" id="UP001189429"/>
    </source>
</evidence>
<evidence type="ECO:0000313" key="1">
    <source>
        <dbReference type="EMBL" id="CAK0855399.1"/>
    </source>
</evidence>
<proteinExistence type="predicted"/>